<dbReference type="EMBL" id="BMLI01000001">
    <property type="protein sequence ID" value="GGM88498.1"/>
    <property type="molecule type" value="Genomic_DNA"/>
</dbReference>
<gene>
    <name evidence="2" type="ORF">GCM10010967_21430</name>
</gene>
<protein>
    <submittedName>
        <fullName evidence="2">Chemotaxis protein</fullName>
    </submittedName>
</protein>
<accession>A0ABQ2HUD3</accession>
<dbReference type="InterPro" id="IPR011971">
    <property type="entry name" value="CHP02284"/>
</dbReference>
<evidence type="ECO:0000313" key="3">
    <source>
        <dbReference type="Proteomes" id="UP000632339"/>
    </source>
</evidence>
<dbReference type="InterPro" id="IPR012347">
    <property type="entry name" value="Ferritin-like"/>
</dbReference>
<comment type="caution">
    <text evidence="2">The sequence shown here is derived from an EMBL/GenBank/DDBJ whole genome shotgun (WGS) entry which is preliminary data.</text>
</comment>
<evidence type="ECO:0000259" key="1">
    <source>
        <dbReference type="Pfam" id="PF09537"/>
    </source>
</evidence>
<name>A0ABQ2HUD3_9BACT</name>
<sequence length="170" mass="18863">MEQYFSKGRITKHETVMAQNAAIIETLNDLILINNDRVAGYEKAYDETEASDSDLRSLYNSLANHSRDNVLELSGEVTALGGEPATGTMVSGKLYRVWMDVRAAFSSDGRKTSLENSEFGEDAAQKAYESALESDELTPELRALVTRQKATLRSGHDTIKRLRDAAKAYH</sequence>
<dbReference type="Gene3D" id="1.20.1260.10">
    <property type="match status" value="1"/>
</dbReference>
<reference evidence="3" key="1">
    <citation type="journal article" date="2019" name="Int. J. Syst. Evol. Microbiol.">
        <title>The Global Catalogue of Microorganisms (GCM) 10K type strain sequencing project: providing services to taxonomists for standard genome sequencing and annotation.</title>
        <authorList>
            <consortium name="The Broad Institute Genomics Platform"/>
            <consortium name="The Broad Institute Genome Sequencing Center for Infectious Disease"/>
            <person name="Wu L."/>
            <person name="Ma J."/>
        </authorList>
    </citation>
    <scope>NUCLEOTIDE SEQUENCE [LARGE SCALE GENOMIC DNA]</scope>
    <source>
        <strain evidence="3">CGMCC 1.6375</strain>
    </source>
</reference>
<dbReference type="NCBIfam" id="TIGR02284">
    <property type="entry name" value="PA2169 family four-helix-bundle protein"/>
    <property type="match status" value="1"/>
</dbReference>
<dbReference type="InterPro" id="IPR016920">
    <property type="entry name" value="UCP029477"/>
</dbReference>
<dbReference type="Pfam" id="PF09537">
    <property type="entry name" value="DUF2383"/>
    <property type="match status" value="1"/>
</dbReference>
<dbReference type="PIRSF" id="PIRSF029477">
    <property type="entry name" value="UCP029477"/>
    <property type="match status" value="1"/>
</dbReference>
<evidence type="ECO:0000313" key="2">
    <source>
        <dbReference type="EMBL" id="GGM88498.1"/>
    </source>
</evidence>
<dbReference type="Proteomes" id="UP000632339">
    <property type="component" value="Unassembled WGS sequence"/>
</dbReference>
<proteinExistence type="predicted"/>
<organism evidence="2 3">
    <name type="scientific">Dyadobacter beijingensis</name>
    <dbReference type="NCBI Taxonomy" id="365489"/>
    <lineage>
        <taxon>Bacteria</taxon>
        <taxon>Pseudomonadati</taxon>
        <taxon>Bacteroidota</taxon>
        <taxon>Cytophagia</taxon>
        <taxon>Cytophagales</taxon>
        <taxon>Spirosomataceae</taxon>
        <taxon>Dyadobacter</taxon>
    </lineage>
</organism>
<feature type="domain" description="DUF2383" evidence="1">
    <location>
        <begin position="23"/>
        <end position="133"/>
    </location>
</feature>
<keyword evidence="3" id="KW-1185">Reference proteome</keyword>
<dbReference type="InterPro" id="IPR019052">
    <property type="entry name" value="DUF2383"/>
</dbReference>